<sequence length="59" mass="6392">MAESVLGFHGVSLIVGIATDGRDRGFASEQHIGVDLRTSSFSSSTEVRRARPLCRTTQQ</sequence>
<organism evidence="2 3">
    <name type="scientific">Anopheles minimus</name>
    <dbReference type="NCBI Taxonomy" id="112268"/>
    <lineage>
        <taxon>Eukaryota</taxon>
        <taxon>Metazoa</taxon>
        <taxon>Ecdysozoa</taxon>
        <taxon>Arthropoda</taxon>
        <taxon>Hexapoda</taxon>
        <taxon>Insecta</taxon>
        <taxon>Pterygota</taxon>
        <taxon>Neoptera</taxon>
        <taxon>Endopterygota</taxon>
        <taxon>Diptera</taxon>
        <taxon>Nematocera</taxon>
        <taxon>Culicoidea</taxon>
        <taxon>Culicidae</taxon>
        <taxon>Anophelinae</taxon>
        <taxon>Anopheles</taxon>
    </lineage>
</organism>
<evidence type="ECO:0000313" key="3">
    <source>
        <dbReference type="Proteomes" id="UP000075920"/>
    </source>
</evidence>
<dbReference type="EnsemblMetazoa" id="AMIN005378-RA">
    <property type="protein sequence ID" value="AMIN005378-PA"/>
    <property type="gene ID" value="AMIN005378"/>
</dbReference>
<dbReference type="VEuPathDB" id="VectorBase:AMIN005378"/>
<proteinExistence type="predicted"/>
<dbReference type="AlphaFoldDB" id="A0A182W4W5"/>
<accession>A0A182W4W5</accession>
<evidence type="ECO:0000313" key="2">
    <source>
        <dbReference type="EnsemblMetazoa" id="AMIN005378-PA"/>
    </source>
</evidence>
<protein>
    <submittedName>
        <fullName evidence="2">Uncharacterized protein</fullName>
    </submittedName>
</protein>
<reference evidence="2" key="2">
    <citation type="submission" date="2020-05" db="UniProtKB">
        <authorList>
            <consortium name="EnsemblMetazoa"/>
        </authorList>
    </citation>
    <scope>IDENTIFICATION</scope>
    <source>
        <strain evidence="2">MINIMUS1</strain>
    </source>
</reference>
<feature type="region of interest" description="Disordered" evidence="1">
    <location>
        <begin position="40"/>
        <end position="59"/>
    </location>
</feature>
<keyword evidence="3" id="KW-1185">Reference proteome</keyword>
<name>A0A182W4W5_9DIPT</name>
<reference evidence="3" key="1">
    <citation type="submission" date="2013-03" db="EMBL/GenBank/DDBJ databases">
        <title>The Genome Sequence of Anopheles minimus MINIMUS1.</title>
        <authorList>
            <consortium name="The Broad Institute Genomics Platform"/>
            <person name="Neafsey D.E."/>
            <person name="Walton C."/>
            <person name="Walker B."/>
            <person name="Young S.K."/>
            <person name="Zeng Q."/>
            <person name="Gargeya S."/>
            <person name="Fitzgerald M."/>
            <person name="Haas B."/>
            <person name="Abouelleil A."/>
            <person name="Allen A.W."/>
            <person name="Alvarado L."/>
            <person name="Arachchi H.M."/>
            <person name="Berlin A.M."/>
            <person name="Chapman S.B."/>
            <person name="Gainer-Dewar J."/>
            <person name="Goldberg J."/>
            <person name="Griggs A."/>
            <person name="Gujja S."/>
            <person name="Hansen M."/>
            <person name="Howarth C."/>
            <person name="Imamovic A."/>
            <person name="Ireland A."/>
            <person name="Larimer J."/>
            <person name="McCowan C."/>
            <person name="Murphy C."/>
            <person name="Pearson M."/>
            <person name="Poon T.W."/>
            <person name="Priest M."/>
            <person name="Roberts A."/>
            <person name="Saif S."/>
            <person name="Shea T."/>
            <person name="Sisk P."/>
            <person name="Sykes S."/>
            <person name="Wortman J."/>
            <person name="Nusbaum C."/>
            <person name="Birren B."/>
        </authorList>
    </citation>
    <scope>NUCLEOTIDE SEQUENCE [LARGE SCALE GENOMIC DNA]</scope>
    <source>
        <strain evidence="3">MINIMUS1</strain>
    </source>
</reference>
<dbReference type="Proteomes" id="UP000075920">
    <property type="component" value="Unassembled WGS sequence"/>
</dbReference>
<evidence type="ECO:0000256" key="1">
    <source>
        <dbReference type="SAM" id="MobiDB-lite"/>
    </source>
</evidence>